<protein>
    <submittedName>
        <fullName evidence="2">Uncharacterized protein</fullName>
    </submittedName>
</protein>
<keyword evidence="3" id="KW-1185">Reference proteome</keyword>
<keyword evidence="1" id="KW-0472">Membrane</keyword>
<sequence>MNTLNLVLTSWYLYAVITDFLALFLRNLANFAVRRKDRLLPIRDADYGRFAVVYSEISGFQGCGLLCESSAEPVGKQPFAASVYVLHGNGLPQAESAVLLE</sequence>
<organism evidence="2 3">
    <name type="scientific">Anaerobium acetethylicum</name>
    <dbReference type="NCBI Taxonomy" id="1619234"/>
    <lineage>
        <taxon>Bacteria</taxon>
        <taxon>Bacillati</taxon>
        <taxon>Bacillota</taxon>
        <taxon>Clostridia</taxon>
        <taxon>Lachnospirales</taxon>
        <taxon>Lachnospiraceae</taxon>
        <taxon>Anaerobium</taxon>
    </lineage>
</organism>
<evidence type="ECO:0000313" key="2">
    <source>
        <dbReference type="EMBL" id="SCP98888.1"/>
    </source>
</evidence>
<proteinExistence type="predicted"/>
<reference evidence="2 3" key="1">
    <citation type="submission" date="2016-09" db="EMBL/GenBank/DDBJ databases">
        <authorList>
            <person name="Capua I."/>
            <person name="De Benedictis P."/>
            <person name="Joannis T."/>
            <person name="Lombin L.H."/>
            <person name="Cattoli G."/>
        </authorList>
    </citation>
    <scope>NUCLEOTIDE SEQUENCE [LARGE SCALE GENOMIC DNA]</scope>
    <source>
        <strain evidence="2 3">GluBS11</strain>
    </source>
</reference>
<accession>A0A1D3TX63</accession>
<evidence type="ECO:0000256" key="1">
    <source>
        <dbReference type="SAM" id="Phobius"/>
    </source>
</evidence>
<keyword evidence="1" id="KW-0812">Transmembrane</keyword>
<dbReference type="EMBL" id="FMKA01000028">
    <property type="protein sequence ID" value="SCP98888.1"/>
    <property type="molecule type" value="Genomic_DNA"/>
</dbReference>
<evidence type="ECO:0000313" key="3">
    <source>
        <dbReference type="Proteomes" id="UP000199315"/>
    </source>
</evidence>
<keyword evidence="1" id="KW-1133">Transmembrane helix</keyword>
<dbReference type="Proteomes" id="UP000199315">
    <property type="component" value="Unassembled WGS sequence"/>
</dbReference>
<gene>
    <name evidence="2" type="ORF">SAMN05421730_102818</name>
</gene>
<feature type="transmembrane region" description="Helical" evidence="1">
    <location>
        <begin position="12"/>
        <end position="33"/>
    </location>
</feature>
<dbReference type="AlphaFoldDB" id="A0A1D3TX63"/>
<name>A0A1D3TX63_9FIRM</name>